<proteinExistence type="predicted"/>
<protein>
    <submittedName>
        <fullName evidence="2">Uncharacterized protein</fullName>
    </submittedName>
</protein>
<feature type="compositionally biased region" description="Low complexity" evidence="1">
    <location>
        <begin position="134"/>
        <end position="147"/>
    </location>
</feature>
<dbReference type="EMBL" id="CADCTB010000058">
    <property type="protein sequence ID" value="CAA9225055.1"/>
    <property type="molecule type" value="Genomic_DNA"/>
</dbReference>
<evidence type="ECO:0000313" key="2">
    <source>
        <dbReference type="EMBL" id="CAA9225055.1"/>
    </source>
</evidence>
<reference evidence="2" key="1">
    <citation type="submission" date="2020-02" db="EMBL/GenBank/DDBJ databases">
        <authorList>
            <person name="Meier V. D."/>
        </authorList>
    </citation>
    <scope>NUCLEOTIDE SEQUENCE</scope>
    <source>
        <strain evidence="2">AVDCRST_MAG10</strain>
    </source>
</reference>
<dbReference type="AlphaFoldDB" id="A0A6J4HKW5"/>
<accession>A0A6J4HKW5</accession>
<feature type="region of interest" description="Disordered" evidence="1">
    <location>
        <begin position="1"/>
        <end position="158"/>
    </location>
</feature>
<sequence>DSRIAKAPGPVGRYVHHAHQDSTPGGPGREPHPPIGGAVPSESEGRHLLPGASPAHELVRPAGVRRPRGLGPRQPGSHRLRGSRAVGRPAVHLRARRPPPLLALQPFPVGRRGRHRAPDRTGLGRRLGHRGGRPARSPRGGRSGQAQDGEASVAPRRL</sequence>
<evidence type="ECO:0000256" key="1">
    <source>
        <dbReference type="SAM" id="MobiDB-lite"/>
    </source>
</evidence>
<feature type="non-terminal residue" evidence="2">
    <location>
        <position position="1"/>
    </location>
</feature>
<name>A0A6J4HKW5_9ACTN</name>
<organism evidence="2">
    <name type="scientific">uncultured Acidimicrobiales bacterium</name>
    <dbReference type="NCBI Taxonomy" id="310071"/>
    <lineage>
        <taxon>Bacteria</taxon>
        <taxon>Bacillati</taxon>
        <taxon>Actinomycetota</taxon>
        <taxon>Acidimicrobiia</taxon>
        <taxon>Acidimicrobiales</taxon>
        <taxon>environmental samples</taxon>
    </lineage>
</organism>
<feature type="non-terminal residue" evidence="2">
    <location>
        <position position="158"/>
    </location>
</feature>
<gene>
    <name evidence="2" type="ORF">AVDCRST_MAG10-875</name>
</gene>